<dbReference type="InterPro" id="IPR010718">
    <property type="entry name" value="DUF1294"/>
</dbReference>
<feature type="transmembrane region" description="Helical" evidence="1">
    <location>
        <begin position="90"/>
        <end position="108"/>
    </location>
</feature>
<dbReference type="KEGG" id="jag:GJA_1979"/>
<keyword evidence="1" id="KW-0812">Transmembrane</keyword>
<dbReference type="AlphaFoldDB" id="W0V4U5"/>
<protein>
    <recommendedName>
        <fullName evidence="4">Cold-shock DNA-binding domain protein</fullName>
    </recommendedName>
</protein>
<dbReference type="Pfam" id="PF06961">
    <property type="entry name" value="DUF1294"/>
    <property type="match status" value="1"/>
</dbReference>
<dbReference type="STRING" id="1349767.GJA_1979"/>
<dbReference type="eggNOG" id="COG3326">
    <property type="taxonomic scope" value="Bacteria"/>
</dbReference>
<evidence type="ECO:0000313" key="3">
    <source>
        <dbReference type="Proteomes" id="UP000027604"/>
    </source>
</evidence>
<dbReference type="Proteomes" id="UP000027604">
    <property type="component" value="Chromosome I"/>
</dbReference>
<keyword evidence="3" id="KW-1185">Reference proteome</keyword>
<dbReference type="RefSeq" id="WP_038491284.1">
    <property type="nucleotide sequence ID" value="NZ_BCTH01000001.1"/>
</dbReference>
<reference evidence="2 3" key="1">
    <citation type="journal article" date="2015" name="Genome Announc.">
        <title>Genome Sequence of Mushroom Soft-Rot Pathogen Janthinobacterium agaricidamnosum.</title>
        <authorList>
            <person name="Graupner K."/>
            <person name="Lackner G."/>
            <person name="Hertweck C."/>
        </authorList>
    </citation>
    <scope>NUCLEOTIDE SEQUENCE [LARGE SCALE GENOMIC DNA]</scope>
    <source>
        <strain evidence="3">NBRC 102515 / DSM 9628</strain>
    </source>
</reference>
<dbReference type="PATRIC" id="fig|1349767.4.peg.3746"/>
<keyword evidence="1" id="KW-0472">Membrane</keyword>
<evidence type="ECO:0008006" key="4">
    <source>
        <dbReference type="Google" id="ProtNLM"/>
    </source>
</evidence>
<dbReference type="EMBL" id="HG322949">
    <property type="protein sequence ID" value="CDG82615.1"/>
    <property type="molecule type" value="Genomic_DNA"/>
</dbReference>
<evidence type="ECO:0000256" key="1">
    <source>
        <dbReference type="SAM" id="Phobius"/>
    </source>
</evidence>
<evidence type="ECO:0000313" key="2">
    <source>
        <dbReference type="EMBL" id="CDG82615.1"/>
    </source>
</evidence>
<sequence>MPYLAILLFVALYLAATFFCHIPAMVAVIYGALSLSCFVAYAIDKNAAKAGRWRTPERTLLLLGLLCGWPGAVLAQQWLRHKSGKPAFRLMFWITVMLNLAAFVYFSLHYSAPDIGTEVAPIEL</sequence>
<feature type="transmembrane region" description="Helical" evidence="1">
    <location>
        <begin position="60"/>
        <end position="78"/>
    </location>
</feature>
<accession>W0V4U5</accession>
<dbReference type="HOGENOM" id="CLU_091970_1_2_4"/>
<dbReference type="OrthoDB" id="72963at2"/>
<proteinExistence type="predicted"/>
<gene>
    <name evidence="2" type="ORF">GJA_1979</name>
</gene>
<name>W0V4U5_9BURK</name>
<organism evidence="2 3">
    <name type="scientific">Janthinobacterium agaricidamnosum NBRC 102515 = DSM 9628</name>
    <dbReference type="NCBI Taxonomy" id="1349767"/>
    <lineage>
        <taxon>Bacteria</taxon>
        <taxon>Pseudomonadati</taxon>
        <taxon>Pseudomonadota</taxon>
        <taxon>Betaproteobacteria</taxon>
        <taxon>Burkholderiales</taxon>
        <taxon>Oxalobacteraceae</taxon>
        <taxon>Janthinobacterium</taxon>
    </lineage>
</organism>
<keyword evidence="1" id="KW-1133">Transmembrane helix</keyword>